<evidence type="ECO:0000256" key="1">
    <source>
        <dbReference type="SAM" id="Phobius"/>
    </source>
</evidence>
<reference evidence="2 3" key="1">
    <citation type="submission" date="2015-10" db="EMBL/GenBank/DDBJ databases">
        <title>Genome analyses suggest a sexual origin of heterokaryosis in a supposedly ancient asexual fungus.</title>
        <authorList>
            <person name="Ropars J."/>
            <person name="Sedzielewska K."/>
            <person name="Noel J."/>
            <person name="Charron P."/>
            <person name="Farinelli L."/>
            <person name="Marton T."/>
            <person name="Kruger M."/>
            <person name="Pelin A."/>
            <person name="Brachmann A."/>
            <person name="Corradi N."/>
        </authorList>
    </citation>
    <scope>NUCLEOTIDE SEQUENCE [LARGE SCALE GENOMIC DNA]</scope>
    <source>
        <strain evidence="2 3">A4</strain>
    </source>
</reference>
<evidence type="ECO:0000313" key="2">
    <source>
        <dbReference type="EMBL" id="PKY57281.1"/>
    </source>
</evidence>
<keyword evidence="1" id="KW-0812">Transmembrane</keyword>
<evidence type="ECO:0000313" key="3">
    <source>
        <dbReference type="Proteomes" id="UP000234323"/>
    </source>
</evidence>
<accession>A0A2I1HEF0</accession>
<proteinExistence type="predicted"/>
<keyword evidence="1" id="KW-0472">Membrane</keyword>
<dbReference type="AlphaFoldDB" id="A0A2I1HEF0"/>
<keyword evidence="1" id="KW-1133">Transmembrane helix</keyword>
<comment type="caution">
    <text evidence="2">The sequence shown here is derived from an EMBL/GenBank/DDBJ whole genome shotgun (WGS) entry which is preliminary data.</text>
</comment>
<dbReference type="Proteomes" id="UP000234323">
    <property type="component" value="Unassembled WGS sequence"/>
</dbReference>
<protein>
    <submittedName>
        <fullName evidence="2">Uncharacterized protein</fullName>
    </submittedName>
</protein>
<sequence>MSLTSINNTTENYKKILNAFFTMLLLALFTHLLTKELQLFNSNSVSYLINTDCTHNLLVAILKEYNNETPEQYFNEYGIQFHDNFGEISLHDLPSIDFESNQNLEDLDLAVYPQSLPLNSDKIILGRILLWAILY</sequence>
<gene>
    <name evidence="2" type="ORF">RhiirA4_478238</name>
</gene>
<feature type="transmembrane region" description="Helical" evidence="1">
    <location>
        <begin position="16"/>
        <end position="34"/>
    </location>
</feature>
<keyword evidence="3" id="KW-1185">Reference proteome</keyword>
<dbReference type="EMBL" id="LLXI01002495">
    <property type="protein sequence ID" value="PKY57281.1"/>
    <property type="molecule type" value="Genomic_DNA"/>
</dbReference>
<name>A0A2I1HEF0_9GLOM</name>
<organism evidence="2 3">
    <name type="scientific">Rhizophagus irregularis</name>
    <dbReference type="NCBI Taxonomy" id="588596"/>
    <lineage>
        <taxon>Eukaryota</taxon>
        <taxon>Fungi</taxon>
        <taxon>Fungi incertae sedis</taxon>
        <taxon>Mucoromycota</taxon>
        <taxon>Glomeromycotina</taxon>
        <taxon>Glomeromycetes</taxon>
        <taxon>Glomerales</taxon>
        <taxon>Glomeraceae</taxon>
        <taxon>Rhizophagus</taxon>
    </lineage>
</organism>